<keyword evidence="2" id="KW-1185">Reference proteome</keyword>
<organism evidence="1 2">
    <name type="scientific">Collimonas arenae</name>
    <dbReference type="NCBI Taxonomy" id="279058"/>
    <lineage>
        <taxon>Bacteria</taxon>
        <taxon>Pseudomonadati</taxon>
        <taxon>Pseudomonadota</taxon>
        <taxon>Betaproteobacteria</taxon>
        <taxon>Burkholderiales</taxon>
        <taxon>Oxalobacteraceae</taxon>
        <taxon>Collimonas</taxon>
    </lineage>
</organism>
<dbReference type="PATRIC" id="fig|279058.18.peg.119"/>
<proteinExistence type="predicted"/>
<reference evidence="1 2" key="1">
    <citation type="submission" date="2015-11" db="EMBL/GenBank/DDBJ databases">
        <title>Exploring the genomic traits of fungus-feeding bacterial genus Collimonas.</title>
        <authorList>
            <person name="Song C."/>
            <person name="Schmidt R."/>
            <person name="de Jager V."/>
            <person name="Krzyzanowska D."/>
            <person name="Jongedijk E."/>
            <person name="Cankar K."/>
            <person name="Beekwilder J."/>
            <person name="van Veen A."/>
            <person name="de Boer W."/>
            <person name="van Veen J.A."/>
            <person name="Garbeva P."/>
        </authorList>
    </citation>
    <scope>NUCLEOTIDE SEQUENCE [LARGE SCALE GENOMIC DNA]</scope>
    <source>
        <strain evidence="1 2">Ter282</strain>
    </source>
</reference>
<gene>
    <name evidence="1" type="ORF">CAter282_0115</name>
</gene>
<dbReference type="Proteomes" id="UP000071778">
    <property type="component" value="Chromosome"/>
</dbReference>
<protein>
    <submittedName>
        <fullName evidence="1">Uncharacterized protein</fullName>
    </submittedName>
</protein>
<dbReference type="AlphaFoldDB" id="A0A127QCY9"/>
<accession>A0A127QCY9</accession>
<dbReference type="EMBL" id="CP013235">
    <property type="protein sequence ID" value="AMP07939.1"/>
    <property type="molecule type" value="Genomic_DNA"/>
</dbReference>
<evidence type="ECO:0000313" key="2">
    <source>
        <dbReference type="Proteomes" id="UP000071778"/>
    </source>
</evidence>
<sequence>MTVIEQWLAGPEHQSGKPADLLASMEQSLAAYMQTLAQDDEEIDAPHLQNQHRGCPCCTGRGE</sequence>
<name>A0A127QCY9_9BURK</name>
<evidence type="ECO:0000313" key="1">
    <source>
        <dbReference type="EMBL" id="AMP07939.1"/>
    </source>
</evidence>